<keyword evidence="6 9" id="KW-0995">Kinetochore</keyword>
<feature type="region of interest" description="Disordered" evidence="11">
    <location>
        <begin position="941"/>
        <end position="969"/>
    </location>
</feature>
<evidence type="ECO:0000256" key="11">
    <source>
        <dbReference type="SAM" id="MobiDB-lite"/>
    </source>
</evidence>
<keyword evidence="3 9" id="KW-0158">Chromosome</keyword>
<keyword evidence="4 9" id="KW-0132">Cell division</keyword>
<protein>
    <recommendedName>
        <fullName evidence="9">Protein zwilch</fullName>
    </recommendedName>
</protein>
<accession>A0ABN8LHH3</accession>
<comment type="function">
    <text evidence="9">Essential component of the mitotic checkpoint, which prevents cells from prematurely exiting mitosis. Required for the assembly of the dynein-dynactin and MAD1-MAD2 complexes onto kinetochores. Its function related to the spindle assembly machinery is proposed to depend on its association in the mitotic RZZ complex.</text>
</comment>
<feature type="compositionally biased region" description="Basic and acidic residues" evidence="11">
    <location>
        <begin position="1109"/>
        <end position="1121"/>
    </location>
</feature>
<comment type="subcellular location">
    <subcellularLocation>
        <location evidence="1 9">Chromosome</location>
        <location evidence="1 9">Centromere</location>
        <location evidence="1 9">Kinetochore</location>
    </subcellularLocation>
</comment>
<gene>
    <name evidence="12" type="ORF">PEVE_00015548</name>
</gene>
<evidence type="ECO:0000256" key="8">
    <source>
        <dbReference type="ARBA" id="ARBA00023328"/>
    </source>
</evidence>
<dbReference type="Proteomes" id="UP001159427">
    <property type="component" value="Unassembled WGS sequence"/>
</dbReference>
<reference evidence="12 13" key="1">
    <citation type="submission" date="2022-05" db="EMBL/GenBank/DDBJ databases">
        <authorList>
            <consortium name="Genoscope - CEA"/>
            <person name="William W."/>
        </authorList>
    </citation>
    <scope>NUCLEOTIDE SEQUENCE [LARGE SCALE GENOMIC DNA]</scope>
</reference>
<evidence type="ECO:0000256" key="10">
    <source>
        <dbReference type="SAM" id="Coils"/>
    </source>
</evidence>
<keyword evidence="13" id="KW-1185">Reference proteome</keyword>
<evidence type="ECO:0000256" key="4">
    <source>
        <dbReference type="ARBA" id="ARBA00022618"/>
    </source>
</evidence>
<proteinExistence type="inferred from homology"/>
<organism evidence="12 13">
    <name type="scientific">Porites evermanni</name>
    <dbReference type="NCBI Taxonomy" id="104178"/>
    <lineage>
        <taxon>Eukaryota</taxon>
        <taxon>Metazoa</taxon>
        <taxon>Cnidaria</taxon>
        <taxon>Anthozoa</taxon>
        <taxon>Hexacorallia</taxon>
        <taxon>Scleractinia</taxon>
        <taxon>Fungiina</taxon>
        <taxon>Poritidae</taxon>
        <taxon>Porites</taxon>
    </lineage>
</organism>
<feature type="coiled-coil region" evidence="10">
    <location>
        <begin position="700"/>
        <end position="922"/>
    </location>
</feature>
<dbReference type="PANTHER" id="PTHR15995:SF1">
    <property type="entry name" value="PROTEIN ZWILCH HOMOLOG"/>
    <property type="match status" value="1"/>
</dbReference>
<name>A0ABN8LHH3_9CNID</name>
<dbReference type="InterPro" id="IPR018630">
    <property type="entry name" value="Zwilch"/>
</dbReference>
<dbReference type="Gene3D" id="1.10.287.1880">
    <property type="match status" value="1"/>
</dbReference>
<keyword evidence="8 9" id="KW-0137">Centromere</keyword>
<evidence type="ECO:0000256" key="5">
    <source>
        <dbReference type="ARBA" id="ARBA00022776"/>
    </source>
</evidence>
<comment type="caution">
    <text evidence="12">The sequence shown here is derived from an EMBL/GenBank/DDBJ whole genome shotgun (WGS) entry which is preliminary data.</text>
</comment>
<dbReference type="Gene3D" id="1.20.58.730">
    <property type="match status" value="1"/>
</dbReference>
<comment type="similarity">
    <text evidence="2 9">Belongs to the ZWILCH family.</text>
</comment>
<evidence type="ECO:0000256" key="1">
    <source>
        <dbReference type="ARBA" id="ARBA00004629"/>
    </source>
</evidence>
<dbReference type="Pfam" id="PF09817">
    <property type="entry name" value="Zwilch"/>
    <property type="match status" value="1"/>
</dbReference>
<keyword evidence="10" id="KW-0175">Coiled coil</keyword>
<feature type="region of interest" description="Disordered" evidence="11">
    <location>
        <begin position="1089"/>
        <end position="1121"/>
    </location>
</feature>
<comment type="subunit">
    <text evidence="9">Component of the RZZ complex.</text>
</comment>
<dbReference type="PANTHER" id="PTHR15995">
    <property type="entry name" value="PROTEIN ZWILCH HOMOLOG"/>
    <property type="match status" value="1"/>
</dbReference>
<evidence type="ECO:0000256" key="3">
    <source>
        <dbReference type="ARBA" id="ARBA00022454"/>
    </source>
</evidence>
<dbReference type="Gene3D" id="2.20.25.230">
    <property type="match status" value="1"/>
</dbReference>
<feature type="compositionally biased region" description="Polar residues" evidence="11">
    <location>
        <begin position="942"/>
        <end position="965"/>
    </location>
</feature>
<evidence type="ECO:0000256" key="9">
    <source>
        <dbReference type="RuleBase" id="RU369076"/>
    </source>
</evidence>
<evidence type="ECO:0000313" key="13">
    <source>
        <dbReference type="Proteomes" id="UP001159427"/>
    </source>
</evidence>
<keyword evidence="5 9" id="KW-0498">Mitosis</keyword>
<evidence type="ECO:0000313" key="12">
    <source>
        <dbReference type="EMBL" id="CAH3015368.1"/>
    </source>
</evidence>
<sequence>MENFVEDVKSLTKILTNLEHCSPSEVTESKFATVDSQHEFSVWFVPPRTFHPLRRIVGKNPEAFLLVGRSFEDKTSQLARYKIQRVPVGTPLSQELFYLTNSEPLQSYTGINKEDSQEKRGVVTEWLLSAENLHPTSLQEARYFLSLYANALRGSLKRVDVWVCVDGNNSQEISYLAAISENHNAKFMRHVIFTSKSEPVTRKEDLPELSLFLRQHHSSSAPTAFVEIQGYALHEIMGSLQSENQECGHSQITVELTWTGVKSLLQPHPHSCDGVLHIKSIPGSVHLSTHTLYLEIKRVDLFSKILENENLPWPEANALNASPVSSQMDDFIAKLSSSNVFSPTVEEELDKDNHDEETNFADATMAHLTFQEFSRKDLDFSERLWLILKDCLDEDDLVSSLKICNGALFSGKCQPVFHSSNMTSLAVFARELLQSETKEDQEKLQNKAKQFLSPDAAIRCLVEIGAEKLARDYTQYFMHEELATMGQLASYVNSDIPLAIRVSNIKKLHQTLELVVTAKSVARLSHENLRSLTQSALSYYQCHPDSQQATFSLSLPAFGSTAGAAVKSICASSKPARYLAVMSSQGQKQRMAMKRSASYNGFSFGLPSKIDELTIDDSLLQPSLFLGGWNLPFHRRDLVRSPNHGVDCPISNGFPGGFEGLKKADVSLTELSDASSGSDSAWHEEFLRLRRQEMAFEKDKARLSEEVKALTLRLELEEDLRRNDKECMDILRGHISALEGKLQGSEKKIRELEHEKQRVELSEVSSALTTASTREYTLVKARLDASQATVQALEADLKLMKNERSKFESQRKESQDLVIKLEHQLGCANKELQRRENRINELVEERRSLEDYQIKSRSLQRKDQKSSYALQTQIVNLQEKLEISERANEELASEKVNLKDKVNQLENKIKELEGSYRLKLEKALERVKTIKEINYTTEEDNQLNSVSDNSQTSHTHFSAGESNPTVKEGNDMSELKRLSSALLVELNKQLGENSSTGIDLEHLKSVLNKVVMQFASGTLEAPPGNKFLERPLKLGTVSKESSQERTIWEKAQQDISRSHSKSLESAPARAPLFMVQKVTREKFTTYRPDLWEKRQMASKSRSHLRTRRKNAEMDAGDKEQK</sequence>
<evidence type="ECO:0000256" key="6">
    <source>
        <dbReference type="ARBA" id="ARBA00022838"/>
    </source>
</evidence>
<evidence type="ECO:0000256" key="7">
    <source>
        <dbReference type="ARBA" id="ARBA00023306"/>
    </source>
</evidence>
<evidence type="ECO:0000256" key="2">
    <source>
        <dbReference type="ARBA" id="ARBA00009062"/>
    </source>
</evidence>
<dbReference type="EMBL" id="CALNXI010000022">
    <property type="protein sequence ID" value="CAH3015368.1"/>
    <property type="molecule type" value="Genomic_DNA"/>
</dbReference>
<keyword evidence="7 9" id="KW-0131">Cell cycle</keyword>